<dbReference type="Gene3D" id="3.40.50.10330">
    <property type="entry name" value="Probable inorganic polyphosphate/atp-NAD kinase, domain 1"/>
    <property type="match status" value="1"/>
</dbReference>
<sequence length="87" mass="9732">MRIGFFPNMGKSNIMAGLKMAAHICKDEGIEVFLPDDLESDAPARVLKIPETHILSRPEIFKQIDIAFSFGGDGTIIHLARQIYPYN</sequence>
<organism evidence="1">
    <name type="scientific">human gut metagenome</name>
    <dbReference type="NCBI Taxonomy" id="408170"/>
    <lineage>
        <taxon>unclassified sequences</taxon>
        <taxon>metagenomes</taxon>
        <taxon>organismal metagenomes</taxon>
    </lineage>
</organism>
<dbReference type="AlphaFoldDB" id="W1Y8L5"/>
<reference evidence="1" key="1">
    <citation type="submission" date="2013-12" db="EMBL/GenBank/DDBJ databases">
        <title>A Varibaculum cambriense genome reconstructed from a premature infant gut community with otherwise low bacterial novelty that shifts toward anaerobic metabolism during the third week of life.</title>
        <authorList>
            <person name="Brown C.T."/>
            <person name="Sharon I."/>
            <person name="Thomas B.C."/>
            <person name="Castelle C.J."/>
            <person name="Morowitz M.J."/>
            <person name="Banfield J.F."/>
        </authorList>
    </citation>
    <scope>NUCLEOTIDE SEQUENCE</scope>
</reference>
<dbReference type="InterPro" id="IPR017438">
    <property type="entry name" value="ATP-NAD_kinase_N"/>
</dbReference>
<feature type="non-terminal residue" evidence="1">
    <location>
        <position position="87"/>
    </location>
</feature>
<dbReference type="EMBL" id="AZMM01007139">
    <property type="protein sequence ID" value="ETJ38842.1"/>
    <property type="molecule type" value="Genomic_DNA"/>
</dbReference>
<evidence type="ECO:0000313" key="1">
    <source>
        <dbReference type="EMBL" id="ETJ38842.1"/>
    </source>
</evidence>
<dbReference type="SUPFAM" id="SSF111331">
    <property type="entry name" value="NAD kinase/diacylglycerol kinase-like"/>
    <property type="match status" value="1"/>
</dbReference>
<accession>W1Y8L5</accession>
<proteinExistence type="predicted"/>
<gene>
    <name evidence="1" type="ORF">Q604_UNBC07139G0001</name>
</gene>
<keyword evidence="1" id="KW-0808">Transferase</keyword>
<keyword evidence="1" id="KW-0418">Kinase</keyword>
<protein>
    <submittedName>
        <fullName evidence="1">Putative inorganic polyphosphate/ATP-NAD kinase</fullName>
    </submittedName>
</protein>
<comment type="caution">
    <text evidence="1">The sequence shown here is derived from an EMBL/GenBank/DDBJ whole genome shotgun (WGS) entry which is preliminary data.</text>
</comment>
<dbReference type="InterPro" id="IPR016064">
    <property type="entry name" value="NAD/diacylglycerol_kinase_sf"/>
</dbReference>
<name>W1Y8L5_9ZZZZ</name>
<dbReference type="GO" id="GO:0016301">
    <property type="term" value="F:kinase activity"/>
    <property type="evidence" value="ECO:0007669"/>
    <property type="project" value="UniProtKB-KW"/>
</dbReference>